<protein>
    <submittedName>
        <fullName evidence="8">Tetraspanin</fullName>
    </submittedName>
</protein>
<keyword evidence="3 5" id="KW-1133">Transmembrane helix</keyword>
<name>A0A0R3VTD3_TAEAS</name>
<reference evidence="8" key="1">
    <citation type="submission" date="2017-02" db="UniProtKB">
        <authorList>
            <consortium name="WormBaseParasite"/>
        </authorList>
    </citation>
    <scope>IDENTIFICATION</scope>
</reference>
<evidence type="ECO:0000313" key="6">
    <source>
        <dbReference type="EMBL" id="VDK21080.1"/>
    </source>
</evidence>
<evidence type="ECO:0000313" key="8">
    <source>
        <dbReference type="WBParaSite" id="TASK_0000048901-mRNA-1"/>
    </source>
</evidence>
<keyword evidence="4 5" id="KW-0472">Membrane</keyword>
<evidence type="ECO:0000256" key="4">
    <source>
        <dbReference type="ARBA" id="ARBA00023136"/>
    </source>
</evidence>
<evidence type="ECO:0000256" key="2">
    <source>
        <dbReference type="ARBA" id="ARBA00022692"/>
    </source>
</evidence>
<dbReference type="OrthoDB" id="6260308at2759"/>
<dbReference type="GO" id="GO:0016020">
    <property type="term" value="C:membrane"/>
    <property type="evidence" value="ECO:0007669"/>
    <property type="project" value="UniProtKB-SubCell"/>
</dbReference>
<organism evidence="8">
    <name type="scientific">Taenia asiatica</name>
    <name type="common">Asian tapeworm</name>
    <dbReference type="NCBI Taxonomy" id="60517"/>
    <lineage>
        <taxon>Eukaryota</taxon>
        <taxon>Metazoa</taxon>
        <taxon>Spiralia</taxon>
        <taxon>Lophotrochozoa</taxon>
        <taxon>Platyhelminthes</taxon>
        <taxon>Cestoda</taxon>
        <taxon>Eucestoda</taxon>
        <taxon>Cyclophyllidea</taxon>
        <taxon>Taeniidae</taxon>
        <taxon>Taenia</taxon>
    </lineage>
</organism>
<reference evidence="6 7" key="2">
    <citation type="submission" date="2018-11" db="EMBL/GenBank/DDBJ databases">
        <authorList>
            <consortium name="Pathogen Informatics"/>
        </authorList>
    </citation>
    <scope>NUCLEOTIDE SEQUENCE [LARGE SCALE GENOMIC DNA]</scope>
</reference>
<dbReference type="STRING" id="60517.A0A0R3VTD3"/>
<evidence type="ECO:0000256" key="3">
    <source>
        <dbReference type="ARBA" id="ARBA00022989"/>
    </source>
</evidence>
<evidence type="ECO:0000256" key="5">
    <source>
        <dbReference type="SAM" id="Phobius"/>
    </source>
</evidence>
<dbReference type="WBParaSite" id="TASK_0000048901-mRNA-1">
    <property type="protein sequence ID" value="TASK_0000048901-mRNA-1"/>
    <property type="gene ID" value="TASK_0000048901"/>
</dbReference>
<sequence>MGEANLRGFRIFFQVITSILFLGFLSTAVGGIVMKTSTSALQAIVTMAIKEYKGDADDLRQVAAFLLGIADTTALYCIVVGVALAVLALIGLIASCCGWHKVLKIYIAILIILLVAQIIIVAVLFSNPIKFANNIVSSMETLLKSYGDKSEEGDTSTTIWNALMKTDPTCCGMDGYKDFGITRLACDALDLRF</sequence>
<evidence type="ECO:0000256" key="1">
    <source>
        <dbReference type="ARBA" id="ARBA00004141"/>
    </source>
</evidence>
<dbReference type="Gene3D" id="1.10.1450.10">
    <property type="entry name" value="Tetraspanin"/>
    <property type="match status" value="1"/>
</dbReference>
<accession>A0A0R3VTD3</accession>
<dbReference type="Pfam" id="PF00335">
    <property type="entry name" value="Tetraspanin"/>
    <property type="match status" value="1"/>
</dbReference>
<dbReference type="InterPro" id="IPR018499">
    <property type="entry name" value="Tetraspanin/Peripherin"/>
</dbReference>
<feature type="transmembrane region" description="Helical" evidence="5">
    <location>
        <begin position="105"/>
        <end position="125"/>
    </location>
</feature>
<keyword evidence="7" id="KW-1185">Reference proteome</keyword>
<dbReference type="Proteomes" id="UP000282613">
    <property type="component" value="Unassembled WGS sequence"/>
</dbReference>
<dbReference type="EMBL" id="UYRS01000063">
    <property type="protein sequence ID" value="VDK21080.1"/>
    <property type="molecule type" value="Genomic_DNA"/>
</dbReference>
<comment type="subcellular location">
    <subcellularLocation>
        <location evidence="1">Membrane</location>
        <topology evidence="1">Multi-pass membrane protein</topology>
    </subcellularLocation>
</comment>
<feature type="transmembrane region" description="Helical" evidence="5">
    <location>
        <begin position="12"/>
        <end position="33"/>
    </location>
</feature>
<dbReference type="AlphaFoldDB" id="A0A0R3VTD3"/>
<proteinExistence type="predicted"/>
<dbReference type="InterPro" id="IPR008952">
    <property type="entry name" value="Tetraspanin_EC2_sf"/>
</dbReference>
<gene>
    <name evidence="6" type="ORF">TASK_LOCUS490</name>
</gene>
<keyword evidence="2 5" id="KW-0812">Transmembrane</keyword>
<feature type="transmembrane region" description="Helical" evidence="5">
    <location>
        <begin position="73"/>
        <end position="93"/>
    </location>
</feature>
<evidence type="ECO:0000313" key="7">
    <source>
        <dbReference type="Proteomes" id="UP000282613"/>
    </source>
</evidence>
<dbReference type="PANTHER" id="PTHR19282">
    <property type="entry name" value="TETRASPANIN"/>
    <property type="match status" value="1"/>
</dbReference>